<protein>
    <submittedName>
        <fullName evidence="7">Uncharacterized protein</fullName>
    </submittedName>
</protein>
<reference evidence="7" key="3">
    <citation type="submission" date="2025-09" db="UniProtKB">
        <authorList>
            <consortium name="Ensembl"/>
        </authorList>
    </citation>
    <scope>IDENTIFICATION</scope>
</reference>
<keyword evidence="8" id="KW-1185">Reference proteome</keyword>
<comment type="similarity">
    <text evidence="5">Belongs to the PDZK1-interacting protein 1/SMIM24 family.</text>
</comment>
<dbReference type="PANTHER" id="PTHR15296:SF1">
    <property type="entry name" value="PDZK1 INTERACTING PROTEIN 1"/>
    <property type="match status" value="1"/>
</dbReference>
<evidence type="ECO:0000313" key="7">
    <source>
        <dbReference type="Ensembl" id="ENSENLP00000031785.1"/>
    </source>
</evidence>
<dbReference type="Proteomes" id="UP000472264">
    <property type="component" value="Chromosome 4"/>
</dbReference>
<evidence type="ECO:0000256" key="4">
    <source>
        <dbReference type="ARBA" id="ARBA00023136"/>
    </source>
</evidence>
<comment type="subcellular location">
    <subcellularLocation>
        <location evidence="1">Membrane</location>
        <topology evidence="1">Single-pass membrane protein</topology>
    </subcellularLocation>
</comment>
<keyword evidence="3 6" id="KW-1133">Transmembrane helix</keyword>
<organism evidence="7 8">
    <name type="scientific">Echeneis naucrates</name>
    <name type="common">Live sharksucker</name>
    <dbReference type="NCBI Taxonomy" id="173247"/>
    <lineage>
        <taxon>Eukaryota</taxon>
        <taxon>Metazoa</taxon>
        <taxon>Chordata</taxon>
        <taxon>Craniata</taxon>
        <taxon>Vertebrata</taxon>
        <taxon>Euteleostomi</taxon>
        <taxon>Actinopterygii</taxon>
        <taxon>Neopterygii</taxon>
        <taxon>Teleostei</taxon>
        <taxon>Neoteleostei</taxon>
        <taxon>Acanthomorphata</taxon>
        <taxon>Carangaria</taxon>
        <taxon>Carangiformes</taxon>
        <taxon>Echeneidae</taxon>
        <taxon>Echeneis</taxon>
    </lineage>
</organism>
<sequence>MKIAQIVTPGKNFHCSLLSVKLVSRPAECGRSLTSDLCVPAHRQVSERVLPQWLTGIIAVVGFLFLAFVIFLVKKAWCENLNSMINNKRICINITFCVCLLIRSKEDMNAYNNLVIDSTDDKVTAM</sequence>
<proteinExistence type="inferred from homology"/>
<dbReference type="Ensembl" id="ENSENLT00000032700.1">
    <property type="protein sequence ID" value="ENSENLP00000031785.1"/>
    <property type="gene ID" value="ENSENLG00000014047.1"/>
</dbReference>
<reference evidence="7" key="2">
    <citation type="submission" date="2025-08" db="UniProtKB">
        <authorList>
            <consortium name="Ensembl"/>
        </authorList>
    </citation>
    <scope>IDENTIFICATION</scope>
</reference>
<dbReference type="InParanoid" id="A0A665VJ65"/>
<evidence type="ECO:0000313" key="8">
    <source>
        <dbReference type="Proteomes" id="UP000472264"/>
    </source>
</evidence>
<dbReference type="AlphaFoldDB" id="A0A665VJ65"/>
<accession>A0A665VJ65</accession>
<evidence type="ECO:0000256" key="3">
    <source>
        <dbReference type="ARBA" id="ARBA00022989"/>
    </source>
</evidence>
<reference evidence="7" key="1">
    <citation type="submission" date="2021-04" db="EMBL/GenBank/DDBJ databases">
        <authorList>
            <consortium name="Wellcome Sanger Institute Data Sharing"/>
        </authorList>
    </citation>
    <scope>NUCLEOTIDE SEQUENCE [LARGE SCALE GENOMIC DNA]</scope>
</reference>
<dbReference type="Pfam" id="PF15807">
    <property type="entry name" value="MAP17"/>
    <property type="match status" value="1"/>
</dbReference>
<evidence type="ECO:0000256" key="5">
    <source>
        <dbReference type="ARBA" id="ARBA00049650"/>
    </source>
</evidence>
<keyword evidence="2 6" id="KW-0812">Transmembrane</keyword>
<dbReference type="GO" id="GO:0016020">
    <property type="term" value="C:membrane"/>
    <property type="evidence" value="ECO:0007669"/>
    <property type="project" value="UniProtKB-SubCell"/>
</dbReference>
<keyword evidence="4 6" id="KW-0472">Membrane</keyword>
<dbReference type="InterPro" id="IPR031627">
    <property type="entry name" value="PDZK1IP1/SMIM24"/>
</dbReference>
<evidence type="ECO:0000256" key="2">
    <source>
        <dbReference type="ARBA" id="ARBA00022692"/>
    </source>
</evidence>
<dbReference type="OMA" id="WCENPSS"/>
<evidence type="ECO:0000256" key="1">
    <source>
        <dbReference type="ARBA" id="ARBA00004167"/>
    </source>
</evidence>
<feature type="transmembrane region" description="Helical" evidence="6">
    <location>
        <begin position="53"/>
        <end position="73"/>
    </location>
</feature>
<name>A0A665VJ65_ECHNA</name>
<evidence type="ECO:0000256" key="6">
    <source>
        <dbReference type="SAM" id="Phobius"/>
    </source>
</evidence>
<dbReference type="PANTHER" id="PTHR15296">
    <property type="entry name" value="MEMBRANE-ASSOCIATED PROTEIN MAP17"/>
    <property type="match status" value="1"/>
</dbReference>